<dbReference type="InterPro" id="IPR043128">
    <property type="entry name" value="Rev_trsase/Diguanyl_cyclase"/>
</dbReference>
<dbReference type="KEGG" id="msx:AU14_08120"/>
<gene>
    <name evidence="4" type="ORF">AU14_08120</name>
</gene>
<feature type="domain" description="GGDEF" evidence="3">
    <location>
        <begin position="426"/>
        <end position="571"/>
    </location>
</feature>
<feature type="transmembrane region" description="Helical" evidence="1">
    <location>
        <begin position="259"/>
        <end position="276"/>
    </location>
</feature>
<feature type="transmembrane region" description="Helical" evidence="1">
    <location>
        <begin position="166"/>
        <end position="186"/>
    </location>
</feature>
<evidence type="ECO:0000313" key="4">
    <source>
        <dbReference type="EMBL" id="AHI28584.1"/>
    </source>
</evidence>
<evidence type="ECO:0000259" key="3">
    <source>
        <dbReference type="PROSITE" id="PS50887"/>
    </source>
</evidence>
<dbReference type="Pfam" id="PF00563">
    <property type="entry name" value="EAL"/>
    <property type="match status" value="1"/>
</dbReference>
<dbReference type="InterPro" id="IPR011622">
    <property type="entry name" value="7TMR_DISM_rcpt_extracell_dom2"/>
</dbReference>
<protein>
    <submittedName>
        <fullName evidence="4">Diguanylate cyclase</fullName>
    </submittedName>
</protein>
<dbReference type="HOGENOM" id="CLU_016723_0_0_6"/>
<dbReference type="InterPro" id="IPR035919">
    <property type="entry name" value="EAL_sf"/>
</dbReference>
<dbReference type="SUPFAM" id="SSF55073">
    <property type="entry name" value="Nucleotide cyclase"/>
    <property type="match status" value="1"/>
</dbReference>
<dbReference type="Pfam" id="PF07696">
    <property type="entry name" value="7TMR-DISMED2"/>
    <property type="match status" value="1"/>
</dbReference>
<dbReference type="InterPro" id="IPR001633">
    <property type="entry name" value="EAL_dom"/>
</dbReference>
<dbReference type="AlphaFoldDB" id="W5YIB2"/>
<dbReference type="Gene3D" id="3.20.20.450">
    <property type="entry name" value="EAL domain"/>
    <property type="match status" value="1"/>
</dbReference>
<dbReference type="PANTHER" id="PTHR33121">
    <property type="entry name" value="CYCLIC DI-GMP PHOSPHODIESTERASE PDEF"/>
    <property type="match status" value="1"/>
</dbReference>
<dbReference type="InterPro" id="IPR029787">
    <property type="entry name" value="Nucleotide_cyclase"/>
</dbReference>
<keyword evidence="1" id="KW-0472">Membrane</keyword>
<sequence length="845" mass="94514">MLLLFAIAQPGWGADVVKSPQTSYLTVPPGTETSASELLTSSQWQPLADRSPNFGYIPDTLWLKLPVPDQPNLNLLEISYSHLDQIRFFLIENGTVVRTVTTGDKFPFQQRPILHRHFLFPFERPNDADYEILLEVRSSGAMQVPLTLWNDQSFFEGSFIEDQVHAVYYGILITAILFNLFVFVALRERVYLLYVLSTLSYLLLIATLNGISFQVLWPTSPDIQNRAMLLSVPAAMIFTLWFSQAFLNLGNTSIALKRTLALAMAVNAAAGLATFVADYNTAIRLVVALSIPTNLVLTLIGPQQWLRGNRQAAYYSLAWGALTLGTAITAANKYGLLPNNFVTVYGMQIGSAVQAVLLAMALAVRIFQERQNKVEAREAELRAMAARRSAELKLMDHALHNPLTGLPNRSSFEMMLNDLMMRSPEKRYAITVIHLYNQDSVTKTLGHRNSDHILALASKHYNAAIRNLPGAIATELTDERSYFLTFLDPQTFAFVVDAQVTRKTPREVVRTLEDIRYPIDYLGMQVPLDARLGVAVFPDHGADANTLIRRAAIAAGSERAKERGMAYYKPSRDSFSADRLTIVSELRQALINNSLALYLQPKVSLTSGEVVGMEALIRWPEKQSQLRPDEVIDIAEQTGLIKPLTRWVLEQALAMRSGLLEHGWNIGIAVNISPNNLREPDFPSYVQRLMRSFPKHQGRITFEVTETSMMQDPANSLTALKQLNANGIPVSIDDFGSGYSSLSYIKQLPAREIKIDRSLITELTTRAEDRVIVQTSIDMCHSLGYSVVAEGVEDEHTAQLLRDMGCDMIQGFLLSRPLPFNDALDWLRQSASQMSEFPEVLANQR</sequence>
<dbReference type="Pfam" id="PF07695">
    <property type="entry name" value="7TMR-DISM_7TM"/>
    <property type="match status" value="1"/>
</dbReference>
<keyword evidence="1" id="KW-1133">Transmembrane helix</keyword>
<dbReference type="InterPro" id="IPR000160">
    <property type="entry name" value="GGDEF_dom"/>
</dbReference>
<feature type="domain" description="EAL" evidence="2">
    <location>
        <begin position="579"/>
        <end position="831"/>
    </location>
</feature>
<dbReference type="Pfam" id="PF00990">
    <property type="entry name" value="GGDEF"/>
    <property type="match status" value="1"/>
</dbReference>
<keyword evidence="1" id="KW-0812">Transmembrane</keyword>
<proteinExistence type="predicted"/>
<dbReference type="CDD" id="cd01948">
    <property type="entry name" value="EAL"/>
    <property type="match status" value="1"/>
</dbReference>
<accession>W5YIB2</accession>
<dbReference type="EMBL" id="CP007151">
    <property type="protein sequence ID" value="AHI28584.1"/>
    <property type="molecule type" value="Genomic_DNA"/>
</dbReference>
<name>W5YIB2_9GAMM</name>
<feature type="transmembrane region" description="Helical" evidence="1">
    <location>
        <begin position="227"/>
        <end position="247"/>
    </location>
</feature>
<dbReference type="GO" id="GO:0071111">
    <property type="term" value="F:cyclic-guanylate-specific phosphodiesterase activity"/>
    <property type="evidence" value="ECO:0007669"/>
    <property type="project" value="InterPro"/>
</dbReference>
<dbReference type="SMART" id="SM00052">
    <property type="entry name" value="EAL"/>
    <property type="match status" value="1"/>
</dbReference>
<feature type="transmembrane region" description="Helical" evidence="1">
    <location>
        <begin position="282"/>
        <end position="300"/>
    </location>
</feature>
<evidence type="ECO:0000259" key="2">
    <source>
        <dbReference type="PROSITE" id="PS50883"/>
    </source>
</evidence>
<dbReference type="SUPFAM" id="SSF141868">
    <property type="entry name" value="EAL domain-like"/>
    <property type="match status" value="1"/>
</dbReference>
<reference evidence="4 5" key="1">
    <citation type="journal article" date="2014" name="Genome Announc.">
        <title>Draft Genome Sequences of Marinobacter similis A3d10T and Marinobacter salarius R9SW1T.</title>
        <authorList>
            <person name="Ivanova E.P."/>
            <person name="Ng H.J."/>
            <person name="Webb H.K."/>
            <person name="Feng G."/>
            <person name="Oshima K."/>
            <person name="Hattori M."/>
            <person name="Ohkuma M."/>
            <person name="Sergeev A.F."/>
            <person name="Mikhailov V.V."/>
            <person name="Crawford R.J."/>
            <person name="Sawabe T."/>
        </authorList>
    </citation>
    <scope>NUCLEOTIDE SEQUENCE [LARGE SCALE GENOMIC DNA]</scope>
    <source>
        <strain evidence="4 5">A3d10</strain>
    </source>
</reference>
<feature type="transmembrane region" description="Helical" evidence="1">
    <location>
        <begin position="343"/>
        <end position="367"/>
    </location>
</feature>
<dbReference type="InterPro" id="IPR011623">
    <property type="entry name" value="7TMR_DISM_rcpt_extracell_dom1"/>
</dbReference>
<feature type="transmembrane region" description="Helical" evidence="1">
    <location>
        <begin position="312"/>
        <end position="331"/>
    </location>
</feature>
<dbReference type="SMART" id="SM00267">
    <property type="entry name" value="GGDEF"/>
    <property type="match status" value="1"/>
</dbReference>
<dbReference type="Gene3D" id="2.60.40.2380">
    <property type="match status" value="1"/>
</dbReference>
<evidence type="ECO:0000313" key="5">
    <source>
        <dbReference type="Proteomes" id="UP000061489"/>
    </source>
</evidence>
<dbReference type="Proteomes" id="UP000061489">
    <property type="component" value="Chromosome"/>
</dbReference>
<evidence type="ECO:0000256" key="1">
    <source>
        <dbReference type="SAM" id="Phobius"/>
    </source>
</evidence>
<dbReference type="Gene3D" id="3.30.70.270">
    <property type="match status" value="1"/>
</dbReference>
<feature type="transmembrane region" description="Helical" evidence="1">
    <location>
        <begin position="193"/>
        <end position="215"/>
    </location>
</feature>
<keyword evidence="5" id="KW-1185">Reference proteome</keyword>
<dbReference type="STRING" id="1420916.AU14_08120"/>
<organism evidence="4 5">
    <name type="scientific">Marinobacter similis</name>
    <dbReference type="NCBI Taxonomy" id="1420916"/>
    <lineage>
        <taxon>Bacteria</taxon>
        <taxon>Pseudomonadati</taxon>
        <taxon>Pseudomonadota</taxon>
        <taxon>Gammaproteobacteria</taxon>
        <taxon>Pseudomonadales</taxon>
        <taxon>Marinobacteraceae</taxon>
        <taxon>Marinobacter</taxon>
    </lineage>
</organism>
<dbReference type="PANTHER" id="PTHR33121:SF19">
    <property type="entry name" value="CYCLIC DI-GMP PHOSPHODIESTERASE PA2567"/>
    <property type="match status" value="1"/>
</dbReference>
<dbReference type="PROSITE" id="PS50887">
    <property type="entry name" value="GGDEF"/>
    <property type="match status" value="1"/>
</dbReference>
<dbReference type="PROSITE" id="PS50883">
    <property type="entry name" value="EAL"/>
    <property type="match status" value="1"/>
</dbReference>
<dbReference type="InterPro" id="IPR050706">
    <property type="entry name" value="Cyclic-di-GMP_PDE-like"/>
</dbReference>